<evidence type="ECO:0000256" key="1">
    <source>
        <dbReference type="SAM" id="MobiDB-lite"/>
    </source>
</evidence>
<dbReference type="AlphaFoldDB" id="A0A2J8I0S2"/>
<dbReference type="EMBL" id="POSK01000009">
    <property type="protein sequence ID" value="PNI04126.1"/>
    <property type="molecule type" value="Genomic_DNA"/>
</dbReference>
<evidence type="ECO:0000313" key="2">
    <source>
        <dbReference type="EMBL" id="PNI04126.1"/>
    </source>
</evidence>
<dbReference type="OrthoDB" id="6399678at2"/>
<dbReference type="Pfam" id="PF11748">
    <property type="entry name" value="DUF3306"/>
    <property type="match status" value="1"/>
</dbReference>
<reference evidence="2 3" key="1">
    <citation type="submission" date="2018-01" db="EMBL/GenBank/DDBJ databases">
        <title>Draft genome sequences of six Vibrio diazotrophicus strains isolated from deep-sea sediments of the Baltic Sea.</title>
        <authorList>
            <person name="Castillo D."/>
            <person name="Vandieken V."/>
            <person name="Chiang O."/>
            <person name="Middelboe M."/>
        </authorList>
    </citation>
    <scope>NUCLEOTIDE SEQUENCE [LARGE SCALE GENOMIC DNA]</scope>
    <source>
        <strain evidence="2 3">60.27F</strain>
    </source>
</reference>
<name>A0A2J8I0S2_VIBDI</name>
<proteinExistence type="predicted"/>
<gene>
    <name evidence="2" type="ORF">C1N32_14105</name>
</gene>
<organism evidence="2 3">
    <name type="scientific">Vibrio diazotrophicus</name>
    <dbReference type="NCBI Taxonomy" id="685"/>
    <lineage>
        <taxon>Bacteria</taxon>
        <taxon>Pseudomonadati</taxon>
        <taxon>Pseudomonadota</taxon>
        <taxon>Gammaproteobacteria</taxon>
        <taxon>Vibrionales</taxon>
        <taxon>Vibrionaceae</taxon>
        <taxon>Vibrio</taxon>
    </lineage>
</organism>
<feature type="region of interest" description="Disordered" evidence="1">
    <location>
        <begin position="50"/>
        <end position="77"/>
    </location>
</feature>
<evidence type="ECO:0000313" key="3">
    <source>
        <dbReference type="Proteomes" id="UP000236449"/>
    </source>
</evidence>
<feature type="region of interest" description="Disordered" evidence="1">
    <location>
        <begin position="162"/>
        <end position="192"/>
    </location>
</feature>
<protein>
    <submittedName>
        <fullName evidence="2">DUF3306 domain-containing protein</fullName>
    </submittedName>
</protein>
<sequence>MVRSVKARGGLVVNDSFLTRWSKRKLEGEKDAQVEDAKVGLEADSINSDAAIDLTSEDRTDENLSSDVEALQEGGEPQSLASLLTSEADKDIKKAALRKLFFGGEFSEVCRMNDYAQDFSALKPLSPEIAKTLRGWLKESTENPEQQEEFESEQLELLAQHSKVEEGEQTEETALETHTELSDLEGETKNTI</sequence>
<dbReference type="Proteomes" id="UP000236449">
    <property type="component" value="Unassembled WGS sequence"/>
</dbReference>
<accession>A0A2J8I0S2</accession>
<comment type="caution">
    <text evidence="2">The sequence shown here is derived from an EMBL/GenBank/DDBJ whole genome shotgun (WGS) entry which is preliminary data.</text>
</comment>
<dbReference type="InterPro" id="IPR021735">
    <property type="entry name" value="DUF3306"/>
</dbReference>